<organism evidence="3">
    <name type="scientific">Arion vulgaris</name>
    <dbReference type="NCBI Taxonomy" id="1028688"/>
    <lineage>
        <taxon>Eukaryota</taxon>
        <taxon>Metazoa</taxon>
        <taxon>Spiralia</taxon>
        <taxon>Lophotrochozoa</taxon>
        <taxon>Mollusca</taxon>
        <taxon>Gastropoda</taxon>
        <taxon>Heterobranchia</taxon>
        <taxon>Euthyneura</taxon>
        <taxon>Panpulmonata</taxon>
        <taxon>Eupulmonata</taxon>
        <taxon>Stylommatophora</taxon>
        <taxon>Helicina</taxon>
        <taxon>Arionoidea</taxon>
        <taxon>Arionidae</taxon>
        <taxon>Arion</taxon>
    </lineage>
</organism>
<dbReference type="AlphaFoldDB" id="A0A0B6ZNR6"/>
<dbReference type="EMBL" id="HACG01023449">
    <property type="protein sequence ID" value="CEK70314.1"/>
    <property type="molecule type" value="Transcribed_RNA"/>
</dbReference>
<dbReference type="Gene3D" id="1.20.1250.20">
    <property type="entry name" value="MFS general substrate transporter like domains"/>
    <property type="match status" value="2"/>
</dbReference>
<name>A0A0B6ZNR6_9EUPU</name>
<feature type="transmembrane region" description="Helical" evidence="2">
    <location>
        <begin position="120"/>
        <end position="137"/>
    </location>
</feature>
<feature type="transmembrane region" description="Helical" evidence="2">
    <location>
        <begin position="576"/>
        <end position="599"/>
    </location>
</feature>
<gene>
    <name evidence="3" type="primary">ORF73624</name>
</gene>
<feature type="transmembrane region" description="Helical" evidence="2">
    <location>
        <begin position="86"/>
        <end position="114"/>
    </location>
</feature>
<keyword evidence="2" id="KW-0812">Transmembrane</keyword>
<reference evidence="3" key="1">
    <citation type="submission" date="2014-12" db="EMBL/GenBank/DDBJ databases">
        <title>Insight into the proteome of Arion vulgaris.</title>
        <authorList>
            <person name="Aradska J."/>
            <person name="Bulat T."/>
            <person name="Smidak R."/>
            <person name="Sarate P."/>
            <person name="Gangsoo J."/>
            <person name="Sialana F."/>
            <person name="Bilban M."/>
            <person name="Lubec G."/>
        </authorList>
    </citation>
    <scope>NUCLEOTIDE SEQUENCE</scope>
    <source>
        <tissue evidence="3">Skin</tissue>
    </source>
</reference>
<feature type="transmembrane region" description="Helical" evidence="2">
    <location>
        <begin position="57"/>
        <end position="79"/>
    </location>
</feature>
<sequence length="656" mass="70857">MVEANIDKKLPIDRGWAWVICLGGFITHTILGCGGQINSVLFVELVERFGTTITTASLIFMCHILAFSISTVAFPTLVLPKLGERWILVLGGCLLFTASIGCAFSPSIGVFITFSVLKGTASGCVFVPCCCLIRVYFKQRLSTASVLAYCGGSVAAIVAPFVIRAVRTEYGISGAYFIQAAVELNVCVAGMLMRPASSYSSRCQPKDESEDSEVPIENGLLSTDIKAQYPSADKVFLEKGEFNIFSHQWNRQLSATHRSDQLPTIDEHKFLAAKLPSKSKSQEKPSIDGTTSSLQGKLSSEISTSSGRIAEPHQSPAASVAGSRVDTALLEKNGSQELAENISNSRTDIGSCSSANGSTSNPVFVSCSNADELLKSQAYQALLEQEKCLLSRELSVDERPKAPYGSVFTLASEAGRAIEVLLIEEITSQDGRKGIHRWRDLYNNSSLGLWSFRMTLIAALPGTVNQYLVAYLPTITHSQGASYDEAANLVTIMGVVDLFSRLGMGLIADTKIVPPSRMLAIAQVIMGTVCQFAFLFTSFPLLILMVILMGLFVGSRISLLPLVCTEVVGSEKMPRAYSISAMSTALMGATWSPVLGAIAQSTKSFVVVMHFIGTGYLLSGLLMFTLTFFSNLDKKRAKKVLDEDTKMQFSKSDLSS</sequence>
<feature type="region of interest" description="Disordered" evidence="1">
    <location>
        <begin position="275"/>
        <end position="322"/>
    </location>
</feature>
<protein>
    <recommendedName>
        <fullName evidence="4">Major facilitator superfamily (MFS) profile domain-containing protein</fullName>
    </recommendedName>
</protein>
<feature type="transmembrane region" description="Helical" evidence="2">
    <location>
        <begin position="542"/>
        <end position="564"/>
    </location>
</feature>
<proteinExistence type="predicted"/>
<feature type="compositionally biased region" description="Polar residues" evidence="1">
    <location>
        <begin position="288"/>
        <end position="307"/>
    </location>
</feature>
<dbReference type="GO" id="GO:0008028">
    <property type="term" value="F:monocarboxylic acid transmembrane transporter activity"/>
    <property type="evidence" value="ECO:0007669"/>
    <property type="project" value="TreeGrafter"/>
</dbReference>
<feature type="transmembrane region" description="Helical" evidence="2">
    <location>
        <begin position="144"/>
        <end position="163"/>
    </location>
</feature>
<dbReference type="InterPro" id="IPR036259">
    <property type="entry name" value="MFS_trans_sf"/>
</dbReference>
<accession>A0A0B6ZNR6</accession>
<evidence type="ECO:0000313" key="3">
    <source>
        <dbReference type="EMBL" id="CEK70314.1"/>
    </source>
</evidence>
<evidence type="ECO:0000256" key="2">
    <source>
        <dbReference type="SAM" id="Phobius"/>
    </source>
</evidence>
<keyword evidence="2" id="KW-0472">Membrane</keyword>
<feature type="transmembrane region" description="Helical" evidence="2">
    <location>
        <begin position="175"/>
        <end position="193"/>
    </location>
</feature>
<feature type="transmembrane region" description="Helical" evidence="2">
    <location>
        <begin position="605"/>
        <end position="629"/>
    </location>
</feature>
<dbReference type="InterPro" id="IPR050327">
    <property type="entry name" value="Proton-linked_MCT"/>
</dbReference>
<dbReference type="PANTHER" id="PTHR11360">
    <property type="entry name" value="MONOCARBOXYLATE TRANSPORTER"/>
    <property type="match status" value="1"/>
</dbReference>
<evidence type="ECO:0008006" key="4">
    <source>
        <dbReference type="Google" id="ProtNLM"/>
    </source>
</evidence>
<feature type="transmembrane region" description="Helical" evidence="2">
    <location>
        <begin position="16"/>
        <end position="37"/>
    </location>
</feature>
<keyword evidence="2" id="KW-1133">Transmembrane helix</keyword>
<dbReference type="InterPro" id="IPR011701">
    <property type="entry name" value="MFS"/>
</dbReference>
<dbReference type="SUPFAM" id="SSF103473">
    <property type="entry name" value="MFS general substrate transporter"/>
    <property type="match status" value="1"/>
</dbReference>
<dbReference type="Pfam" id="PF07690">
    <property type="entry name" value="MFS_1"/>
    <property type="match status" value="2"/>
</dbReference>
<evidence type="ECO:0000256" key="1">
    <source>
        <dbReference type="SAM" id="MobiDB-lite"/>
    </source>
</evidence>
<dbReference type="PANTHER" id="PTHR11360:SF284">
    <property type="entry name" value="EG:103B4.3 PROTEIN-RELATED"/>
    <property type="match status" value="1"/>
</dbReference>